<gene>
    <name evidence="3" type="ORF">CRENPOLYSF1_100010</name>
</gene>
<dbReference type="NCBIfam" id="TIGR01845">
    <property type="entry name" value="outer_NodT"/>
    <property type="match status" value="1"/>
</dbReference>
<dbReference type="InterPro" id="IPR003423">
    <property type="entry name" value="OMP_efflux"/>
</dbReference>
<reference evidence="4" key="1">
    <citation type="submission" date="2017-02" db="EMBL/GenBank/DDBJ databases">
        <authorList>
            <person name="Daims H."/>
        </authorList>
    </citation>
    <scope>NUCLEOTIDE SEQUENCE [LARGE SCALE GENOMIC DNA]</scope>
</reference>
<organism evidence="3 4">
    <name type="scientific">Crenothrix polyspora</name>
    <dbReference type="NCBI Taxonomy" id="360316"/>
    <lineage>
        <taxon>Bacteria</taxon>
        <taxon>Pseudomonadati</taxon>
        <taxon>Pseudomonadota</taxon>
        <taxon>Gammaproteobacteria</taxon>
        <taxon>Methylococcales</taxon>
        <taxon>Crenotrichaceae</taxon>
        <taxon>Crenothrix</taxon>
    </lineage>
</organism>
<keyword evidence="2" id="KW-0812">Transmembrane</keyword>
<dbReference type="PANTHER" id="PTHR30203:SF33">
    <property type="entry name" value="BLR4455 PROTEIN"/>
    <property type="match status" value="1"/>
</dbReference>
<keyword evidence="2" id="KW-0472">Membrane</keyword>
<keyword evidence="2" id="KW-0449">Lipoprotein</keyword>
<comment type="subcellular location">
    <subcellularLocation>
        <location evidence="2">Cell outer membrane</location>
        <topology evidence="2">Lipid-anchor</topology>
    </subcellularLocation>
</comment>
<dbReference type="GO" id="GO:0015562">
    <property type="term" value="F:efflux transmembrane transporter activity"/>
    <property type="evidence" value="ECO:0007669"/>
    <property type="project" value="InterPro"/>
</dbReference>
<dbReference type="GO" id="GO:0009279">
    <property type="term" value="C:cell outer membrane"/>
    <property type="evidence" value="ECO:0007669"/>
    <property type="project" value="UniProtKB-SubCell"/>
</dbReference>
<dbReference type="RefSeq" id="WP_087141981.1">
    <property type="nucleotide sequence ID" value="NZ_FUKI01000002.1"/>
</dbReference>
<dbReference type="EMBL" id="FUKI01000002">
    <property type="protein sequence ID" value="SJM89092.1"/>
    <property type="molecule type" value="Genomic_DNA"/>
</dbReference>
<accession>A0A1R4GYQ2</accession>
<dbReference type="Gene3D" id="2.20.200.10">
    <property type="entry name" value="Outer membrane efflux proteins (OEP)"/>
    <property type="match status" value="1"/>
</dbReference>
<evidence type="ECO:0000313" key="4">
    <source>
        <dbReference type="Proteomes" id="UP000195667"/>
    </source>
</evidence>
<evidence type="ECO:0000313" key="3">
    <source>
        <dbReference type="EMBL" id="SJM89092.1"/>
    </source>
</evidence>
<dbReference type="Proteomes" id="UP000195667">
    <property type="component" value="Unassembled WGS sequence"/>
</dbReference>
<feature type="chain" id="PRO_5011823457" evidence="2">
    <location>
        <begin position="25"/>
        <end position="463"/>
    </location>
</feature>
<keyword evidence="2" id="KW-0732">Signal</keyword>
<keyword evidence="2" id="KW-1134">Transmembrane beta strand</keyword>
<proteinExistence type="inferred from homology"/>
<dbReference type="OrthoDB" id="9770517at2"/>
<evidence type="ECO:0000256" key="2">
    <source>
        <dbReference type="RuleBase" id="RU362097"/>
    </source>
</evidence>
<dbReference type="Pfam" id="PF02321">
    <property type="entry name" value="OEP"/>
    <property type="match status" value="2"/>
</dbReference>
<dbReference type="PANTHER" id="PTHR30203">
    <property type="entry name" value="OUTER MEMBRANE CATION EFFLUX PROTEIN"/>
    <property type="match status" value="1"/>
</dbReference>
<dbReference type="InterPro" id="IPR010131">
    <property type="entry name" value="MdtP/NodT-like"/>
</dbReference>
<evidence type="ECO:0000256" key="1">
    <source>
        <dbReference type="ARBA" id="ARBA00007613"/>
    </source>
</evidence>
<protein>
    <submittedName>
        <fullName evidence="3">Putative outer membrane efflux protein (OprM-family protein)</fullName>
    </submittedName>
</protein>
<name>A0A1R4GYQ2_9GAMM</name>
<feature type="signal peptide" evidence="2">
    <location>
        <begin position="1"/>
        <end position="24"/>
    </location>
</feature>
<keyword evidence="2" id="KW-0564">Palmitate</keyword>
<keyword evidence="4" id="KW-1185">Reference proteome</keyword>
<comment type="similarity">
    <text evidence="1 2">Belongs to the outer membrane factor (OMF) (TC 1.B.17) family.</text>
</comment>
<dbReference type="AlphaFoldDB" id="A0A1R4GYQ2"/>
<dbReference type="SUPFAM" id="SSF56954">
    <property type="entry name" value="Outer membrane efflux proteins (OEP)"/>
    <property type="match status" value="1"/>
</dbReference>
<dbReference type="Gene3D" id="1.20.1600.10">
    <property type="entry name" value="Outer membrane efflux proteins (OEP)"/>
    <property type="match status" value="1"/>
</dbReference>
<sequence>MAGVGLVVTRCRCVALLLLMTACATPVNKVPTPVALPHSFSVSGTLKAPDKWWQVFQDEALNELLSTALGHNFSLHAAFDRLAQARAIAKKTGADFIPQLNGSSGISHTASDKPSQDSFSFGVAASYELDVWGRIRTGINAARLDVNAAQEEVDSAAISLSAELASNWYKLIEQRQQLALLERQIAVNRKNVALLQVRFSGAQAAAADVLQQQQLLESVIGNQLTVIATISVLENQLAILTGNSPGLIALPEHSEFPLLPPLPHTGLSADVIQRRPDVRRAYLRVQAADQRIASAIADRYPKLSLSASLGANSPSLEALFTNWLGTIAGNLLVPMIDGGRRVAEVERNQALAAEAMNTYATTLLTAVKEVENALIQERQQQQLVINLQKQVELATQSSERLRVRYLYGAMDFLRVLSAQLSQQSLERTLIQARQQLIDYRINLYRALAGGFSLTDSIATAKKI</sequence>